<accession>A0A561P6E3</accession>
<evidence type="ECO:0000313" key="3">
    <source>
        <dbReference type="Proteomes" id="UP000320811"/>
    </source>
</evidence>
<dbReference type="AlphaFoldDB" id="A0A561P6E3"/>
<reference evidence="2 3" key="1">
    <citation type="submission" date="2019-06" db="EMBL/GenBank/DDBJ databases">
        <title>Sorghum-associated microbial communities from plants grown in Nebraska, USA.</title>
        <authorList>
            <person name="Schachtman D."/>
        </authorList>
    </citation>
    <scope>NUCLEOTIDE SEQUENCE [LARGE SCALE GENOMIC DNA]</scope>
    <source>
        <strain evidence="2 3">1209</strain>
    </source>
</reference>
<name>A0A561P6E3_9BACT</name>
<sequence length="220" mass="25876">MRRKKRGYFELLNEALKKYQYAINFLTIVIGFSGLILTFSQIISSNIALKQSIYTFQGEQYPILSFKLHDKSNGLFKVDNIIPGDMLFQFANVYWHPLLKNEVSNPRIRIHDKTWFVTPMTTYLSYKYNFDSLFIKYNKTDYLTCEMPVALGINYVKYGESRLIYAIYDLEFTVQRNIDDNLPKYKVEPLGVYLLRYLKPETDIDKALLESDLISVVPDH</sequence>
<comment type="caution">
    <text evidence="2">The sequence shown here is derived from an EMBL/GenBank/DDBJ whole genome shotgun (WGS) entry which is preliminary data.</text>
</comment>
<organism evidence="2 3">
    <name type="scientific">Chitinophaga polysaccharea</name>
    <dbReference type="NCBI Taxonomy" id="1293035"/>
    <lineage>
        <taxon>Bacteria</taxon>
        <taxon>Pseudomonadati</taxon>
        <taxon>Bacteroidota</taxon>
        <taxon>Chitinophagia</taxon>
        <taxon>Chitinophagales</taxon>
        <taxon>Chitinophagaceae</taxon>
        <taxon>Chitinophaga</taxon>
    </lineage>
</organism>
<keyword evidence="1" id="KW-0472">Membrane</keyword>
<keyword evidence="3" id="KW-1185">Reference proteome</keyword>
<dbReference type="EMBL" id="VIWO01000012">
    <property type="protein sequence ID" value="TWF33687.1"/>
    <property type="molecule type" value="Genomic_DNA"/>
</dbReference>
<keyword evidence="1" id="KW-1133">Transmembrane helix</keyword>
<dbReference type="RefSeq" id="WP_145674371.1">
    <property type="nucleotide sequence ID" value="NZ_VIWO01000012.1"/>
</dbReference>
<gene>
    <name evidence="2" type="ORF">FHW36_112128</name>
</gene>
<evidence type="ECO:0000313" key="2">
    <source>
        <dbReference type="EMBL" id="TWF33687.1"/>
    </source>
</evidence>
<feature type="transmembrane region" description="Helical" evidence="1">
    <location>
        <begin position="21"/>
        <end position="43"/>
    </location>
</feature>
<keyword evidence="1" id="KW-0812">Transmembrane</keyword>
<dbReference type="Proteomes" id="UP000320811">
    <property type="component" value="Unassembled WGS sequence"/>
</dbReference>
<proteinExistence type="predicted"/>
<evidence type="ECO:0000256" key="1">
    <source>
        <dbReference type="SAM" id="Phobius"/>
    </source>
</evidence>
<protein>
    <submittedName>
        <fullName evidence="2">Uncharacterized protein</fullName>
    </submittedName>
</protein>